<dbReference type="EMBL" id="DVFT01000197">
    <property type="protein sequence ID" value="HIQ97533.1"/>
    <property type="molecule type" value="Genomic_DNA"/>
</dbReference>
<evidence type="ECO:0000313" key="1">
    <source>
        <dbReference type="EMBL" id="HIQ97533.1"/>
    </source>
</evidence>
<name>A0A9D1D2C2_9FIRM</name>
<comment type="caution">
    <text evidence="1">The sequence shown here is derived from an EMBL/GenBank/DDBJ whole genome shotgun (WGS) entry which is preliminary data.</text>
</comment>
<evidence type="ECO:0000313" key="2">
    <source>
        <dbReference type="Proteomes" id="UP000886886"/>
    </source>
</evidence>
<accession>A0A9D1D2C2</accession>
<gene>
    <name evidence="1" type="ORF">IAB26_13370</name>
</gene>
<proteinExistence type="predicted"/>
<reference evidence="1" key="1">
    <citation type="submission" date="2020-10" db="EMBL/GenBank/DDBJ databases">
        <authorList>
            <person name="Gilroy R."/>
        </authorList>
    </citation>
    <scope>NUCLEOTIDE SEQUENCE</scope>
    <source>
        <strain evidence="1">ChiSjej3B21-11622</strain>
    </source>
</reference>
<sequence length="277" mass="30038">MQNQKAESLVIVRGGGDLATGTIQKLYNAGFPVWVLECSQPTAIRRKVAFSEAVYDGEATVEGIRAVRVEDREQAAKEAEQGNIPVLIDGEARILQKVRPHVLVDAILAKRNLGTRRDMAEITIALGPGFRAGEDVDLVVETKRGHQLGRLIWEGEALPNTGIPGVIGGYGKERVIHAPAEGCLHVEREIGSLVQKGERLAVISGKEGETEVDSPLEGVLRGILRDGFWVPKGMKLADVDPRKEEQANCFTVSDKARCIAGGVLEGILALENRRGKR</sequence>
<reference evidence="1" key="2">
    <citation type="journal article" date="2021" name="PeerJ">
        <title>Extensive microbial diversity within the chicken gut microbiome revealed by metagenomics and culture.</title>
        <authorList>
            <person name="Gilroy R."/>
            <person name="Ravi A."/>
            <person name="Getino M."/>
            <person name="Pursley I."/>
            <person name="Horton D.L."/>
            <person name="Alikhan N.F."/>
            <person name="Baker D."/>
            <person name="Gharbi K."/>
            <person name="Hall N."/>
            <person name="Watson M."/>
            <person name="Adriaenssens E.M."/>
            <person name="Foster-Nyarko E."/>
            <person name="Jarju S."/>
            <person name="Secka A."/>
            <person name="Antonio M."/>
            <person name="Oren A."/>
            <person name="Chaudhuri R.R."/>
            <person name="La Ragione R."/>
            <person name="Hildebrand F."/>
            <person name="Pallen M.J."/>
        </authorList>
    </citation>
    <scope>NUCLEOTIDE SEQUENCE</scope>
    <source>
        <strain evidence="1">ChiSjej3B21-11622</strain>
    </source>
</reference>
<organism evidence="1 2">
    <name type="scientific">Candidatus Limivivens merdigallinarum</name>
    <dbReference type="NCBI Taxonomy" id="2840859"/>
    <lineage>
        <taxon>Bacteria</taxon>
        <taxon>Bacillati</taxon>
        <taxon>Bacillota</taxon>
        <taxon>Clostridia</taxon>
        <taxon>Lachnospirales</taxon>
        <taxon>Lachnospiraceae</taxon>
        <taxon>Lachnospiraceae incertae sedis</taxon>
        <taxon>Candidatus Limivivens</taxon>
    </lineage>
</organism>
<dbReference type="Proteomes" id="UP000886886">
    <property type="component" value="Unassembled WGS sequence"/>
</dbReference>
<dbReference type="InterPro" id="IPR017695">
    <property type="entry name" value="Se-dep_Mo_hydrolase_YqeB"/>
</dbReference>
<dbReference type="NCBIfam" id="TIGR03309">
    <property type="entry name" value="matur_yqeB"/>
    <property type="match status" value="1"/>
</dbReference>
<protein>
    <submittedName>
        <fullName evidence="1">EF2563 family selenium-dependent molybdenum hydroxylase system protein</fullName>
    </submittedName>
</protein>
<dbReference type="AlphaFoldDB" id="A0A9D1D2C2"/>